<keyword evidence="5" id="KW-1185">Reference proteome</keyword>
<name>A0ABZ2LIM2_9BACT</name>
<dbReference type="Proteomes" id="UP001374803">
    <property type="component" value="Chromosome"/>
</dbReference>
<feature type="domain" description="TPM" evidence="3">
    <location>
        <begin position="28"/>
        <end position="148"/>
    </location>
</feature>
<protein>
    <submittedName>
        <fullName evidence="4">TPM domain-containing protein</fullName>
    </submittedName>
</protein>
<proteinExistence type="predicted"/>
<dbReference type="Pfam" id="PF04536">
    <property type="entry name" value="TPM_phosphatase"/>
    <property type="match status" value="1"/>
</dbReference>
<sequence length="344" mass="37081">MLGVVFFASPAGAIPLDRLGDPRPASLVLDTTAVIDGASRAKLATLTEEVRRSGRGELVVVIIDNVEGEKPREYATRLFNKWRIGDSTRNDGILILAALQDRKAEIVLGKGLESPEYVHASEEIMQDEMVPRFRSGKLGDALVFGARGCAGRILHATSLVARAGNFVESNAVPLAAGGGIFAIALAFAGRVYLRRRPRRCTTCGQTMLRLGEVQDDAHLSPAERTEEQIGSVDYDVWLCPCGMALKFRYGAFFTKYSNCRRCSAKTSVSSTTTLVSPTEYSEGTAQIDEHCEHCGHSHSYTRSIPRVERRESSSSSSDPWSSFSSSSSNDSGGTSSGSGASGSW</sequence>
<keyword evidence="2" id="KW-1133">Transmembrane helix</keyword>
<keyword evidence="2" id="KW-0472">Membrane</keyword>
<dbReference type="EMBL" id="CP089983">
    <property type="protein sequence ID" value="WXB10788.1"/>
    <property type="molecule type" value="Genomic_DNA"/>
</dbReference>
<evidence type="ECO:0000259" key="3">
    <source>
        <dbReference type="Pfam" id="PF04536"/>
    </source>
</evidence>
<evidence type="ECO:0000313" key="5">
    <source>
        <dbReference type="Proteomes" id="UP001374803"/>
    </source>
</evidence>
<dbReference type="PANTHER" id="PTHR30373:SF2">
    <property type="entry name" value="UPF0603 PROTEIN YGCG"/>
    <property type="match status" value="1"/>
</dbReference>
<evidence type="ECO:0000256" key="1">
    <source>
        <dbReference type="SAM" id="MobiDB-lite"/>
    </source>
</evidence>
<evidence type="ECO:0000256" key="2">
    <source>
        <dbReference type="SAM" id="Phobius"/>
    </source>
</evidence>
<dbReference type="PANTHER" id="PTHR30373">
    <property type="entry name" value="UPF0603 PROTEIN YGCG"/>
    <property type="match status" value="1"/>
</dbReference>
<dbReference type="RefSeq" id="WP_394840460.1">
    <property type="nucleotide sequence ID" value="NZ_CP089929.1"/>
</dbReference>
<dbReference type="Gene3D" id="3.10.310.50">
    <property type="match status" value="1"/>
</dbReference>
<reference evidence="4" key="1">
    <citation type="submission" date="2021-12" db="EMBL/GenBank/DDBJ databases">
        <title>Discovery of the Pendulisporaceae a myxobacterial family with distinct sporulation behavior and unique specialized metabolism.</title>
        <authorList>
            <person name="Garcia R."/>
            <person name="Popoff A."/>
            <person name="Bader C.D."/>
            <person name="Loehr J."/>
            <person name="Walesch S."/>
            <person name="Walt C."/>
            <person name="Boldt J."/>
            <person name="Bunk B."/>
            <person name="Haeckl F.J.F.P.J."/>
            <person name="Gunesch A.P."/>
            <person name="Birkelbach J."/>
            <person name="Nuebel U."/>
            <person name="Pietschmann T."/>
            <person name="Bach T."/>
            <person name="Mueller R."/>
        </authorList>
    </citation>
    <scope>NUCLEOTIDE SEQUENCE</scope>
    <source>
        <strain evidence="4">MSr11367</strain>
    </source>
</reference>
<keyword evidence="2" id="KW-0812">Transmembrane</keyword>
<feature type="region of interest" description="Disordered" evidence="1">
    <location>
        <begin position="302"/>
        <end position="344"/>
    </location>
</feature>
<feature type="compositionally biased region" description="Low complexity" evidence="1">
    <location>
        <begin position="313"/>
        <end position="333"/>
    </location>
</feature>
<evidence type="ECO:0000313" key="4">
    <source>
        <dbReference type="EMBL" id="WXB10788.1"/>
    </source>
</evidence>
<feature type="compositionally biased region" description="Gly residues" evidence="1">
    <location>
        <begin position="334"/>
        <end position="344"/>
    </location>
</feature>
<feature type="transmembrane region" description="Helical" evidence="2">
    <location>
        <begin position="171"/>
        <end position="193"/>
    </location>
</feature>
<gene>
    <name evidence="4" type="ORF">LVJ94_39550</name>
</gene>
<dbReference type="InterPro" id="IPR007621">
    <property type="entry name" value="TPM_dom"/>
</dbReference>
<accession>A0ABZ2LIM2</accession>
<organism evidence="4 5">
    <name type="scientific">Pendulispora rubella</name>
    <dbReference type="NCBI Taxonomy" id="2741070"/>
    <lineage>
        <taxon>Bacteria</taxon>
        <taxon>Pseudomonadati</taxon>
        <taxon>Myxococcota</taxon>
        <taxon>Myxococcia</taxon>
        <taxon>Myxococcales</taxon>
        <taxon>Sorangiineae</taxon>
        <taxon>Pendulisporaceae</taxon>
        <taxon>Pendulispora</taxon>
    </lineage>
</organism>